<feature type="domain" description="PH" evidence="2">
    <location>
        <begin position="8"/>
        <end position="110"/>
    </location>
</feature>
<reference evidence="3" key="2">
    <citation type="submission" date="2011-02" db="EMBL/GenBank/DDBJ databases">
        <authorList>
            <person name="MacLean D."/>
        </authorList>
    </citation>
    <scope>NUCLEOTIDE SEQUENCE</scope>
</reference>
<dbReference type="SMART" id="SM00233">
    <property type="entry name" value="PH"/>
    <property type="match status" value="1"/>
</dbReference>
<feature type="region of interest" description="Disordered" evidence="1">
    <location>
        <begin position="112"/>
        <end position="198"/>
    </location>
</feature>
<gene>
    <name evidence="3" type="primary">AlNc14C147G7414</name>
    <name evidence="3" type="ORF">ALNC14_083340</name>
</gene>
<evidence type="ECO:0000256" key="1">
    <source>
        <dbReference type="SAM" id="MobiDB-lite"/>
    </source>
</evidence>
<evidence type="ECO:0000313" key="3">
    <source>
        <dbReference type="EMBL" id="CCA22191.1"/>
    </source>
</evidence>
<protein>
    <submittedName>
        <fullName evidence="3">Uncharacterized protein AlNc14C147G7414</fullName>
    </submittedName>
</protein>
<sequence length="237" mass="26579">MTSNGVDIAPLDGWMVKINKKPSVFGKPTNRRWFRVSEIQLDQKPALLLSYASTKTSKEPRGSLLLSSVTSIRCSRECIELVAPMRTLRFRGENVMEHRLWEDALLRICKKDENEGNESSERPPEELQPLESAREMESAGDLEVVQDEVESPSSSEEEAQVSEESESQAEKLGSSIKDDLSSNREIAFSDEEEIASPTHKLEIAQEESPKAVRVFEDEACRKADPVDDIEPVVRCVG</sequence>
<name>F0WLM5_9STRA</name>
<organism evidence="3">
    <name type="scientific">Albugo laibachii Nc14</name>
    <dbReference type="NCBI Taxonomy" id="890382"/>
    <lineage>
        <taxon>Eukaryota</taxon>
        <taxon>Sar</taxon>
        <taxon>Stramenopiles</taxon>
        <taxon>Oomycota</taxon>
        <taxon>Peronosporomycetes</taxon>
        <taxon>Albuginales</taxon>
        <taxon>Albuginaceae</taxon>
        <taxon>Albugo</taxon>
    </lineage>
</organism>
<accession>F0WLM5</accession>
<feature type="compositionally biased region" description="Basic and acidic residues" evidence="1">
    <location>
        <begin position="112"/>
        <end position="125"/>
    </location>
</feature>
<dbReference type="AlphaFoldDB" id="F0WLM5"/>
<evidence type="ECO:0000259" key="2">
    <source>
        <dbReference type="PROSITE" id="PS50003"/>
    </source>
</evidence>
<reference evidence="3" key="1">
    <citation type="journal article" date="2011" name="PLoS Biol.">
        <title>Gene gain and loss during evolution of obligate parasitism in the white rust pathogen of Arabidopsis thaliana.</title>
        <authorList>
            <person name="Kemen E."/>
            <person name="Gardiner A."/>
            <person name="Schultz-Larsen T."/>
            <person name="Kemen A.C."/>
            <person name="Balmuth A.L."/>
            <person name="Robert-Seilaniantz A."/>
            <person name="Bailey K."/>
            <person name="Holub E."/>
            <person name="Studholme D.J."/>
            <person name="Maclean D."/>
            <person name="Jones J.D."/>
        </authorList>
    </citation>
    <scope>NUCLEOTIDE SEQUENCE</scope>
</reference>
<dbReference type="SUPFAM" id="SSF50729">
    <property type="entry name" value="PH domain-like"/>
    <property type="match status" value="1"/>
</dbReference>
<dbReference type="InterPro" id="IPR011993">
    <property type="entry name" value="PH-like_dom_sf"/>
</dbReference>
<dbReference type="InterPro" id="IPR001849">
    <property type="entry name" value="PH_domain"/>
</dbReference>
<dbReference type="PROSITE" id="PS50003">
    <property type="entry name" value="PH_DOMAIN"/>
    <property type="match status" value="1"/>
</dbReference>
<dbReference type="HOGENOM" id="CLU_1172464_0_0_1"/>
<dbReference type="Gene3D" id="2.30.29.30">
    <property type="entry name" value="Pleckstrin-homology domain (PH domain)/Phosphotyrosine-binding domain (PTB)"/>
    <property type="match status" value="1"/>
</dbReference>
<dbReference type="EMBL" id="FR824192">
    <property type="protein sequence ID" value="CCA22191.1"/>
    <property type="molecule type" value="Genomic_DNA"/>
</dbReference>
<feature type="compositionally biased region" description="Acidic residues" evidence="1">
    <location>
        <begin position="138"/>
        <end position="167"/>
    </location>
</feature>
<proteinExistence type="predicted"/>